<evidence type="ECO:0000259" key="12">
    <source>
        <dbReference type="PROSITE" id="PS51712"/>
    </source>
</evidence>
<comment type="subunit">
    <text evidence="9">Associates with the 50S ribosomal subunit.</text>
</comment>
<feature type="binding site" evidence="9">
    <location>
        <begin position="230"/>
        <end position="234"/>
    </location>
    <ligand>
        <name>GTP</name>
        <dbReference type="ChEBI" id="CHEBI:37565"/>
        <label>2</label>
    </ligand>
</feature>
<dbReference type="CDD" id="cd01895">
    <property type="entry name" value="EngA2"/>
    <property type="match status" value="1"/>
</dbReference>
<feature type="binding site" evidence="9">
    <location>
        <begin position="295"/>
        <end position="298"/>
    </location>
    <ligand>
        <name>GTP</name>
        <dbReference type="ChEBI" id="CHEBI:37565"/>
        <label>2</label>
    </ligand>
</feature>
<evidence type="ECO:0000256" key="8">
    <source>
        <dbReference type="ARBA" id="ARBA00053470"/>
    </source>
</evidence>
<feature type="binding site" evidence="9">
    <location>
        <begin position="119"/>
        <end position="122"/>
    </location>
    <ligand>
        <name>GTP</name>
        <dbReference type="ChEBI" id="CHEBI:37565"/>
        <label>1</label>
    </ligand>
</feature>
<dbReference type="InterPro" id="IPR003593">
    <property type="entry name" value="AAA+_ATPase"/>
</dbReference>
<evidence type="ECO:0000256" key="11">
    <source>
        <dbReference type="RuleBase" id="RU004481"/>
    </source>
</evidence>
<evidence type="ECO:0000256" key="7">
    <source>
        <dbReference type="ARBA" id="ARBA00032345"/>
    </source>
</evidence>
<keyword evidence="6 9" id="KW-0342">GTP-binding</keyword>
<dbReference type="FunFam" id="3.40.50.300:FF:000057">
    <property type="entry name" value="GTPase Der"/>
    <property type="match status" value="1"/>
</dbReference>
<dbReference type="PIRSF" id="PIRSF006485">
    <property type="entry name" value="GTP-binding_EngA"/>
    <property type="match status" value="1"/>
</dbReference>
<comment type="caution">
    <text evidence="13">The sequence shown here is derived from an EMBL/GenBank/DDBJ whole genome shotgun (WGS) entry which is preliminary data.</text>
</comment>
<dbReference type="Gene3D" id="3.40.50.300">
    <property type="entry name" value="P-loop containing nucleotide triphosphate hydrolases"/>
    <property type="match status" value="2"/>
</dbReference>
<evidence type="ECO:0000256" key="6">
    <source>
        <dbReference type="ARBA" id="ARBA00023134"/>
    </source>
</evidence>
<dbReference type="RefSeq" id="WP_089024351.1">
    <property type="nucleotide sequence ID" value="NZ_NIQC01000032.1"/>
</dbReference>
<dbReference type="Proteomes" id="UP000214588">
    <property type="component" value="Unassembled WGS sequence"/>
</dbReference>
<dbReference type="CDD" id="cd01894">
    <property type="entry name" value="EngA1"/>
    <property type="match status" value="1"/>
</dbReference>
<dbReference type="PROSITE" id="PS51712">
    <property type="entry name" value="G_ENGA"/>
    <property type="match status" value="2"/>
</dbReference>
<dbReference type="NCBIfam" id="TIGR03594">
    <property type="entry name" value="GTPase_EngA"/>
    <property type="match status" value="1"/>
</dbReference>
<evidence type="ECO:0000256" key="3">
    <source>
        <dbReference type="ARBA" id="ARBA00022517"/>
    </source>
</evidence>
<feature type="binding site" evidence="9">
    <location>
        <begin position="10"/>
        <end position="17"/>
    </location>
    <ligand>
        <name>GTP</name>
        <dbReference type="ChEBI" id="CHEBI:37565"/>
        <label>1</label>
    </ligand>
</feature>
<dbReference type="InterPro" id="IPR031166">
    <property type="entry name" value="G_ENGA"/>
</dbReference>
<evidence type="ECO:0000256" key="10">
    <source>
        <dbReference type="PROSITE-ProRule" id="PRU01049"/>
    </source>
</evidence>
<dbReference type="Pfam" id="PF01926">
    <property type="entry name" value="MMR_HSR1"/>
    <property type="match status" value="2"/>
</dbReference>
<proteinExistence type="inferred from homology"/>
<reference evidence="13 14" key="1">
    <citation type="submission" date="2017-06" db="EMBL/GenBank/DDBJ databases">
        <title>Draft Genome Sequence of Natranaerobius trueperi halophilic, alkalithermophilic bacteria from soda lakes.</title>
        <authorList>
            <person name="Zhao B."/>
        </authorList>
    </citation>
    <scope>NUCLEOTIDE SEQUENCE [LARGE SCALE GENOMIC DNA]</scope>
    <source>
        <strain evidence="13 14">DSM 18760</strain>
    </source>
</reference>
<dbReference type="InterPro" id="IPR016484">
    <property type="entry name" value="GTPase_Der"/>
</dbReference>
<feature type="binding site" evidence="9">
    <location>
        <begin position="57"/>
        <end position="61"/>
    </location>
    <ligand>
        <name>GTP</name>
        <dbReference type="ChEBI" id="CHEBI:37565"/>
        <label>1</label>
    </ligand>
</feature>
<accession>A0A226BVN0</accession>
<dbReference type="GO" id="GO:0005525">
    <property type="term" value="F:GTP binding"/>
    <property type="evidence" value="ECO:0007669"/>
    <property type="project" value="UniProtKB-UniRule"/>
</dbReference>
<dbReference type="PANTHER" id="PTHR43834:SF6">
    <property type="entry name" value="GTPASE DER"/>
    <property type="match status" value="1"/>
</dbReference>
<organism evidence="13 14">
    <name type="scientific">Natranaerobius trueperi</name>
    <dbReference type="NCBI Taxonomy" id="759412"/>
    <lineage>
        <taxon>Bacteria</taxon>
        <taxon>Bacillati</taxon>
        <taxon>Bacillota</taxon>
        <taxon>Clostridia</taxon>
        <taxon>Natranaerobiales</taxon>
        <taxon>Natranaerobiaceae</taxon>
        <taxon>Natranaerobius</taxon>
    </lineage>
</organism>
<dbReference type="InterPro" id="IPR015946">
    <property type="entry name" value="KH_dom-like_a/b"/>
</dbReference>
<evidence type="ECO:0000313" key="13">
    <source>
        <dbReference type="EMBL" id="OWZ82951.1"/>
    </source>
</evidence>
<keyword evidence="4 11" id="KW-0677">Repeat</keyword>
<evidence type="ECO:0000256" key="2">
    <source>
        <dbReference type="ARBA" id="ARBA00020953"/>
    </source>
</evidence>
<keyword evidence="5 9" id="KW-0547">Nucleotide-binding</keyword>
<name>A0A226BVN0_9FIRM</name>
<keyword evidence="14" id="KW-1185">Reference proteome</keyword>
<dbReference type="OrthoDB" id="9805918at2"/>
<dbReference type="SUPFAM" id="SSF52540">
    <property type="entry name" value="P-loop containing nucleoside triphosphate hydrolases"/>
    <property type="match status" value="2"/>
</dbReference>
<evidence type="ECO:0000256" key="5">
    <source>
        <dbReference type="ARBA" id="ARBA00022741"/>
    </source>
</evidence>
<dbReference type="FunFam" id="3.40.50.300:FF:000040">
    <property type="entry name" value="GTPase Der"/>
    <property type="match status" value="1"/>
</dbReference>
<feature type="domain" description="EngA-type G" evidence="12">
    <location>
        <begin position="4"/>
        <end position="166"/>
    </location>
</feature>
<dbReference type="SMART" id="SM00382">
    <property type="entry name" value="AAA"/>
    <property type="match status" value="2"/>
</dbReference>
<evidence type="ECO:0000256" key="9">
    <source>
        <dbReference type="HAMAP-Rule" id="MF_00195"/>
    </source>
</evidence>
<comment type="function">
    <text evidence="8 9 11">GTPase that plays an essential role in the late steps of ribosome biogenesis.</text>
</comment>
<evidence type="ECO:0000313" key="14">
    <source>
        <dbReference type="Proteomes" id="UP000214588"/>
    </source>
</evidence>
<feature type="binding site" evidence="9">
    <location>
        <begin position="183"/>
        <end position="190"/>
    </location>
    <ligand>
        <name>GTP</name>
        <dbReference type="ChEBI" id="CHEBI:37565"/>
        <label>2</label>
    </ligand>
</feature>
<dbReference type="Pfam" id="PF14714">
    <property type="entry name" value="KH_dom-like"/>
    <property type="match status" value="1"/>
</dbReference>
<dbReference type="Gene3D" id="3.30.300.20">
    <property type="match status" value="1"/>
</dbReference>
<dbReference type="EMBL" id="NIQC01000032">
    <property type="protein sequence ID" value="OWZ82951.1"/>
    <property type="molecule type" value="Genomic_DNA"/>
</dbReference>
<evidence type="ECO:0000256" key="4">
    <source>
        <dbReference type="ARBA" id="ARBA00022737"/>
    </source>
</evidence>
<comment type="similarity">
    <text evidence="1 9 10 11">Belongs to the TRAFAC class TrmE-Era-EngA-EngB-Septin-like GTPase superfamily. EngA (Der) GTPase family.</text>
</comment>
<dbReference type="PANTHER" id="PTHR43834">
    <property type="entry name" value="GTPASE DER"/>
    <property type="match status" value="1"/>
</dbReference>
<protein>
    <recommendedName>
        <fullName evidence="2 9">GTPase Der</fullName>
    </recommendedName>
    <alternativeName>
        <fullName evidence="7 9">GTP-binding protein EngA</fullName>
    </alternativeName>
</protein>
<feature type="domain" description="EngA-type G" evidence="12">
    <location>
        <begin position="177"/>
        <end position="352"/>
    </location>
</feature>
<dbReference type="FunFam" id="3.30.300.20:FF:000004">
    <property type="entry name" value="GTPase Der"/>
    <property type="match status" value="1"/>
</dbReference>
<dbReference type="PRINTS" id="PR00449">
    <property type="entry name" value="RASTRNSFRMNG"/>
</dbReference>
<dbReference type="NCBIfam" id="TIGR00231">
    <property type="entry name" value="small_GTP"/>
    <property type="match status" value="2"/>
</dbReference>
<dbReference type="AlphaFoldDB" id="A0A226BVN0"/>
<keyword evidence="3 9" id="KW-0690">Ribosome biogenesis</keyword>
<dbReference type="GO" id="GO:0042254">
    <property type="term" value="P:ribosome biogenesis"/>
    <property type="evidence" value="ECO:0007669"/>
    <property type="project" value="UniProtKB-KW"/>
</dbReference>
<sequence length="440" mass="49420">MTKPVLALVGRPNVGKSSLFNRLIGERVSIVDDTPGVTRDRVYGESEWSGRGFNVIDTGGIFDENDNILNQVVLQAQLAMEEADVIVFVVDSRDGITPADEEVALELRKSNKAVIVAPNKSEDNPDLHAAEFYQLGFDKVIPISAIHGANTGDLLDEIVYHFPELDTQVEDEYKDSIKVSVVGRPNVGKSSLVNNILKQDRLIVSDMPGTTRDAIDTFVKREEKSYVFIDTAGLRKKSRIDEKLEKYSVIRSINGLERSNVSLLLIDGTEGISDQDKKIAWLTQEKGKALIIVVNKWDIVDKDNKTADKFKEKIRIEMPNVSYAPIVFISAKTGRGVEKIFPEIERVAAQHDKRIPTADINRVLEKAVNRTPPPSKKGKQLKIYYGTQVKSQPPTLVMFINDSGLLKNSYKRYLQNQLRRVFGFEGTPIILLGRERKRRD</sequence>
<dbReference type="HAMAP" id="MF_00195">
    <property type="entry name" value="GTPase_Der"/>
    <property type="match status" value="1"/>
</dbReference>
<dbReference type="InterPro" id="IPR032859">
    <property type="entry name" value="KH_dom-like"/>
</dbReference>
<dbReference type="GO" id="GO:0043022">
    <property type="term" value="F:ribosome binding"/>
    <property type="evidence" value="ECO:0007669"/>
    <property type="project" value="TreeGrafter"/>
</dbReference>
<dbReference type="InterPro" id="IPR006073">
    <property type="entry name" value="GTP-bd"/>
</dbReference>
<evidence type="ECO:0000256" key="1">
    <source>
        <dbReference type="ARBA" id="ARBA00008279"/>
    </source>
</evidence>
<dbReference type="InterPro" id="IPR005225">
    <property type="entry name" value="Small_GTP-bd"/>
</dbReference>
<gene>
    <name evidence="9" type="primary">der</name>
    <name evidence="13" type="ORF">CDO51_11250</name>
</gene>
<dbReference type="InterPro" id="IPR027417">
    <property type="entry name" value="P-loop_NTPase"/>
</dbReference>